<dbReference type="InterPro" id="IPR032877">
    <property type="entry name" value="Transposase_HTH"/>
</dbReference>
<dbReference type="EMBL" id="VFOX01000002">
    <property type="protein sequence ID" value="TQL81847.1"/>
    <property type="molecule type" value="Genomic_DNA"/>
</dbReference>
<dbReference type="InterPro" id="IPR047951">
    <property type="entry name" value="Transpos_ISL3"/>
</dbReference>
<evidence type="ECO:0000259" key="3">
    <source>
        <dbReference type="Pfam" id="PF13542"/>
    </source>
</evidence>
<feature type="domain" description="Transposase IS204/IS1001/IS1096/IS1165 helix-turn-helix" evidence="3">
    <location>
        <begin position="93"/>
        <end position="142"/>
    </location>
</feature>
<dbReference type="PANTHER" id="PTHR33498:SF1">
    <property type="entry name" value="TRANSPOSASE FOR INSERTION SEQUENCE ELEMENT IS1557"/>
    <property type="match status" value="1"/>
</dbReference>
<name>A0A543BAI6_9MICO</name>
<dbReference type="PANTHER" id="PTHR33498">
    <property type="entry name" value="TRANSPOSASE FOR INSERTION SEQUENCE ELEMENT IS1557"/>
    <property type="match status" value="1"/>
</dbReference>
<feature type="domain" description="Transposase IS204/IS1001/IS1096/IS1165 DDE" evidence="2">
    <location>
        <begin position="158"/>
        <end position="418"/>
    </location>
</feature>
<feature type="compositionally biased region" description="Basic and acidic residues" evidence="1">
    <location>
        <begin position="278"/>
        <end position="291"/>
    </location>
</feature>
<evidence type="ECO:0000256" key="1">
    <source>
        <dbReference type="SAM" id="MobiDB-lite"/>
    </source>
</evidence>
<dbReference type="OrthoDB" id="3238779at2"/>
<evidence type="ECO:0000259" key="2">
    <source>
        <dbReference type="Pfam" id="PF01610"/>
    </source>
</evidence>
<evidence type="ECO:0000313" key="6">
    <source>
        <dbReference type="Proteomes" id="UP000317209"/>
    </source>
</evidence>
<feature type="domain" description="Transposase IS204/IS1001/IS1096/IS1165 zinc-finger" evidence="4">
    <location>
        <begin position="42"/>
        <end position="87"/>
    </location>
</feature>
<evidence type="ECO:0000313" key="5">
    <source>
        <dbReference type="EMBL" id="TQL81847.1"/>
    </source>
</evidence>
<dbReference type="InterPro" id="IPR002560">
    <property type="entry name" value="Transposase_DDE"/>
</dbReference>
<dbReference type="NCBIfam" id="NF033550">
    <property type="entry name" value="transpos_ISL3"/>
    <property type="match status" value="1"/>
</dbReference>
<proteinExistence type="predicted"/>
<sequence>MRNATLWCALLGVEKTVVEEVEFDQDEGVLIAHVRPVRSASSRCGRCLRRCPRYDPGEGRRRWRALDLGTIPVYLEADAPRVFCSEHGATVRAVPWARHAAGHTITFDEQVAWLATQCSKTAACELMRIAWRTVGSIITRVWGDTEKLHDRFAGLRRIGIDEISYKRGHRYLTIVVDHDTGRLVWAAPGRDKATLGGFFDALEASGQGRCAQITHVSADGADWIGAVVEEKCPNAIRCADPFHVVKWATEALDEVRRGAWNDARRQARTEPARSVGRPRHDAPTRPASDRARGLKGARYALWKNPDNLTDRQAEKLAWIAKTDPRLHRAYLLKEGLRLVFQLGHADADAALQKWIGWARRSRIPAFVNLQRRIVKHRASILAAIEHGLSNGRIESVNTKIRLITRVAFGFRSPDALIALATLNLGGHRPTLPNRA</sequence>
<dbReference type="Pfam" id="PF14690">
    <property type="entry name" value="Zn_ribbon_ISL3"/>
    <property type="match status" value="1"/>
</dbReference>
<dbReference type="Pfam" id="PF13542">
    <property type="entry name" value="HTH_Tnp_ISL3"/>
    <property type="match status" value="1"/>
</dbReference>
<organism evidence="5 6">
    <name type="scientific">Microbacterium saperdae</name>
    <dbReference type="NCBI Taxonomy" id="69368"/>
    <lineage>
        <taxon>Bacteria</taxon>
        <taxon>Bacillati</taxon>
        <taxon>Actinomycetota</taxon>
        <taxon>Actinomycetes</taxon>
        <taxon>Micrococcales</taxon>
        <taxon>Microbacteriaceae</taxon>
        <taxon>Microbacterium</taxon>
    </lineage>
</organism>
<evidence type="ECO:0000259" key="4">
    <source>
        <dbReference type="Pfam" id="PF14690"/>
    </source>
</evidence>
<dbReference type="RefSeq" id="WP_141873593.1">
    <property type="nucleotide sequence ID" value="NZ_VFOX01000002.1"/>
</dbReference>
<reference evidence="5 6" key="1">
    <citation type="submission" date="2019-06" db="EMBL/GenBank/DDBJ databases">
        <title>Sequencing the genomes of 1000 actinobacteria strains.</title>
        <authorList>
            <person name="Klenk H.-P."/>
        </authorList>
    </citation>
    <scope>NUCLEOTIDE SEQUENCE [LARGE SCALE GENOMIC DNA]</scope>
    <source>
        <strain evidence="5 6">DSM 20169</strain>
    </source>
</reference>
<feature type="region of interest" description="Disordered" evidence="1">
    <location>
        <begin position="263"/>
        <end position="291"/>
    </location>
</feature>
<comment type="caution">
    <text evidence="5">The sequence shown here is derived from an EMBL/GenBank/DDBJ whole genome shotgun (WGS) entry which is preliminary data.</text>
</comment>
<dbReference type="Proteomes" id="UP000317209">
    <property type="component" value="Unassembled WGS sequence"/>
</dbReference>
<protein>
    <submittedName>
        <fullName evidence="5">Transposase</fullName>
    </submittedName>
</protein>
<gene>
    <name evidence="5" type="ORF">FB560_3326</name>
</gene>
<keyword evidence="6" id="KW-1185">Reference proteome</keyword>
<accession>A0A543BAI6</accession>
<dbReference type="Pfam" id="PF01610">
    <property type="entry name" value="DDE_Tnp_ISL3"/>
    <property type="match status" value="1"/>
</dbReference>
<dbReference type="InterPro" id="IPR029261">
    <property type="entry name" value="Transposase_Znf"/>
</dbReference>
<dbReference type="AlphaFoldDB" id="A0A543BAI6"/>